<feature type="region of interest" description="Disordered" evidence="1">
    <location>
        <begin position="239"/>
        <end position="277"/>
    </location>
</feature>
<evidence type="ECO:0000313" key="2">
    <source>
        <dbReference type="EMBL" id="SVD47488.1"/>
    </source>
</evidence>
<gene>
    <name evidence="2" type="ORF">METZ01_LOCUS400342</name>
</gene>
<protein>
    <submittedName>
        <fullName evidence="2">Uncharacterized protein</fullName>
    </submittedName>
</protein>
<dbReference type="AlphaFoldDB" id="A0A382VNP5"/>
<sequence length="277" mass="31533">MATIRFYPTITKSLHYRIPSSWHHIKNGTFDEEFDTVAGVKSISESPVFTISSNGYESGEPSSPKFLENSRIGISFDTSSLWQETNIMSAKLFIKVKTAGNLGSYNIEPDLRVVDFNPLIRNNFAGDDYNSIRWKTGGNYTFLSDEIIDGSNLAVDFECIWNLTDTDTIRKKGDVSPYTVFGIINNFDIQGTPPWDENNFRNYDIYGTDDSVFDRPYLEIEYEETQQFQLNFIEEEEMPVVAPAGSTTESDDPDWDNVKLLIQSDESDNSQDFEDVS</sequence>
<evidence type="ECO:0000256" key="1">
    <source>
        <dbReference type="SAM" id="MobiDB-lite"/>
    </source>
</evidence>
<reference evidence="2" key="1">
    <citation type="submission" date="2018-05" db="EMBL/GenBank/DDBJ databases">
        <authorList>
            <person name="Lanie J.A."/>
            <person name="Ng W.-L."/>
            <person name="Kazmierczak K.M."/>
            <person name="Andrzejewski T.M."/>
            <person name="Davidsen T.M."/>
            <person name="Wayne K.J."/>
            <person name="Tettelin H."/>
            <person name="Glass J.I."/>
            <person name="Rusch D."/>
            <person name="Podicherti R."/>
            <person name="Tsui H.-C.T."/>
            <person name="Winkler M.E."/>
        </authorList>
    </citation>
    <scope>NUCLEOTIDE SEQUENCE</scope>
</reference>
<organism evidence="2">
    <name type="scientific">marine metagenome</name>
    <dbReference type="NCBI Taxonomy" id="408172"/>
    <lineage>
        <taxon>unclassified sequences</taxon>
        <taxon>metagenomes</taxon>
        <taxon>ecological metagenomes</taxon>
    </lineage>
</organism>
<dbReference type="EMBL" id="UINC01153011">
    <property type="protein sequence ID" value="SVD47488.1"/>
    <property type="molecule type" value="Genomic_DNA"/>
</dbReference>
<accession>A0A382VNP5</accession>
<name>A0A382VNP5_9ZZZZ</name>
<proteinExistence type="predicted"/>
<feature type="compositionally biased region" description="Acidic residues" evidence="1">
    <location>
        <begin position="265"/>
        <end position="277"/>
    </location>
</feature>
<feature type="non-terminal residue" evidence="2">
    <location>
        <position position="277"/>
    </location>
</feature>